<organism evidence="3 4">
    <name type="scientific">Cylicocyclus nassatus</name>
    <name type="common">Nematode worm</name>
    <dbReference type="NCBI Taxonomy" id="53992"/>
    <lineage>
        <taxon>Eukaryota</taxon>
        <taxon>Metazoa</taxon>
        <taxon>Ecdysozoa</taxon>
        <taxon>Nematoda</taxon>
        <taxon>Chromadorea</taxon>
        <taxon>Rhabditida</taxon>
        <taxon>Rhabditina</taxon>
        <taxon>Rhabditomorpha</taxon>
        <taxon>Strongyloidea</taxon>
        <taxon>Strongylidae</taxon>
        <taxon>Cylicocyclus</taxon>
    </lineage>
</organism>
<dbReference type="PANTHER" id="PTHR46705:SF11">
    <property type="entry name" value="DOMAIN OF UNKNOWN FUNCTION DB DOMAIN-CONTAINING PROTEIN"/>
    <property type="match status" value="1"/>
</dbReference>
<evidence type="ECO:0000313" key="3">
    <source>
        <dbReference type="EMBL" id="CAJ0591856.1"/>
    </source>
</evidence>
<feature type="chain" id="PRO_5041395459" description="Domain of unknown function DB domain-containing protein" evidence="1">
    <location>
        <begin position="19"/>
        <end position="205"/>
    </location>
</feature>
<dbReference type="InterPro" id="IPR002602">
    <property type="entry name" value="DB"/>
</dbReference>
<dbReference type="EMBL" id="CATQJL010000001">
    <property type="protein sequence ID" value="CAJ0591856.1"/>
    <property type="molecule type" value="Genomic_DNA"/>
</dbReference>
<feature type="domain" description="Domain of unknown function DB" evidence="2">
    <location>
        <begin position="83"/>
        <end position="180"/>
    </location>
</feature>
<protein>
    <recommendedName>
        <fullName evidence="2">Domain of unknown function DB domain-containing protein</fullName>
    </recommendedName>
</protein>
<reference evidence="3" key="1">
    <citation type="submission" date="2023-07" db="EMBL/GenBank/DDBJ databases">
        <authorList>
            <consortium name="CYATHOMIX"/>
        </authorList>
    </citation>
    <scope>NUCLEOTIDE SEQUENCE</scope>
    <source>
        <strain evidence="3">N/A</strain>
    </source>
</reference>
<gene>
    <name evidence="3" type="ORF">CYNAS_LOCUS3839</name>
</gene>
<proteinExistence type="predicted"/>
<accession>A0AA36DR57</accession>
<dbReference type="PANTHER" id="PTHR46705">
    <property type="entry name" value="PROTEIN CBG09805"/>
    <property type="match status" value="1"/>
</dbReference>
<keyword evidence="4" id="KW-1185">Reference proteome</keyword>
<name>A0AA36DR57_CYLNA</name>
<evidence type="ECO:0000259" key="2">
    <source>
        <dbReference type="Pfam" id="PF01682"/>
    </source>
</evidence>
<dbReference type="PROSITE" id="PS51257">
    <property type="entry name" value="PROKAR_LIPOPROTEIN"/>
    <property type="match status" value="1"/>
</dbReference>
<comment type="caution">
    <text evidence="3">The sequence shown here is derived from an EMBL/GenBank/DDBJ whole genome shotgun (WGS) entry which is preliminary data.</text>
</comment>
<evidence type="ECO:0000256" key="1">
    <source>
        <dbReference type="SAM" id="SignalP"/>
    </source>
</evidence>
<dbReference type="AlphaFoldDB" id="A0AA36DR57"/>
<keyword evidence="1" id="KW-0732">Signal</keyword>
<sequence length="205" mass="22250">MIRLQALAIILYISSASACFSFGCVGGIGGGMCGCPFGMCLATPPCMGRMCSARARAAKIYREDDKDLLALNTEDPNEHFLNCCGLLEVPIQCLGMCTFDGYNSSSVQSVLSLTSTCPFTALPHIHFCAARGADHTECCRAGGVTDECLMFCDQSPDTTNQLTLQHLQCVGSFDTMKDCFTEHALTEYYQSKQAAIEKFQKVQLD</sequence>
<dbReference type="Proteomes" id="UP001176961">
    <property type="component" value="Unassembled WGS sequence"/>
</dbReference>
<feature type="signal peptide" evidence="1">
    <location>
        <begin position="1"/>
        <end position="18"/>
    </location>
</feature>
<dbReference type="Pfam" id="PF01682">
    <property type="entry name" value="DB"/>
    <property type="match status" value="1"/>
</dbReference>
<evidence type="ECO:0000313" key="4">
    <source>
        <dbReference type="Proteomes" id="UP001176961"/>
    </source>
</evidence>